<keyword evidence="1" id="KW-0472">Membrane</keyword>
<dbReference type="KEGG" id="talb:FTW19_12125"/>
<dbReference type="PANTHER" id="PTHR12697">
    <property type="entry name" value="PBS LYASE HEAT-LIKE PROTEIN"/>
    <property type="match status" value="1"/>
</dbReference>
<evidence type="ECO:0000313" key="3">
    <source>
        <dbReference type="Proteomes" id="UP000321820"/>
    </source>
</evidence>
<keyword evidence="1" id="KW-1133">Transmembrane helix</keyword>
<evidence type="ECO:0000313" key="2">
    <source>
        <dbReference type="EMBL" id="QEE28680.1"/>
    </source>
</evidence>
<dbReference type="SMART" id="SM00567">
    <property type="entry name" value="EZ_HEAT"/>
    <property type="match status" value="3"/>
</dbReference>
<dbReference type="AlphaFoldDB" id="A0A5B9ED81"/>
<keyword evidence="3" id="KW-1185">Reference proteome</keyword>
<dbReference type="SUPFAM" id="SSF48371">
    <property type="entry name" value="ARM repeat"/>
    <property type="match status" value="1"/>
</dbReference>
<dbReference type="PANTHER" id="PTHR12697:SF5">
    <property type="entry name" value="DEOXYHYPUSINE HYDROXYLASE"/>
    <property type="match status" value="1"/>
</dbReference>
<dbReference type="InterPro" id="IPR004155">
    <property type="entry name" value="PBS_lyase_HEAT"/>
</dbReference>
<organism evidence="2 3">
    <name type="scientific">Terriglobus albidus</name>
    <dbReference type="NCBI Taxonomy" id="1592106"/>
    <lineage>
        <taxon>Bacteria</taxon>
        <taxon>Pseudomonadati</taxon>
        <taxon>Acidobacteriota</taxon>
        <taxon>Terriglobia</taxon>
        <taxon>Terriglobales</taxon>
        <taxon>Acidobacteriaceae</taxon>
        <taxon>Terriglobus</taxon>
    </lineage>
</organism>
<dbReference type="OrthoDB" id="117048at2"/>
<protein>
    <submittedName>
        <fullName evidence="2">HEAT repeat domain-containing protein</fullName>
    </submittedName>
</protein>
<accession>A0A5B9ED81</accession>
<proteinExistence type="predicted"/>
<dbReference type="Pfam" id="PF13646">
    <property type="entry name" value="HEAT_2"/>
    <property type="match status" value="2"/>
</dbReference>
<dbReference type="GO" id="GO:0016491">
    <property type="term" value="F:oxidoreductase activity"/>
    <property type="evidence" value="ECO:0007669"/>
    <property type="project" value="TreeGrafter"/>
</dbReference>
<dbReference type="InterPro" id="IPR016024">
    <property type="entry name" value="ARM-type_fold"/>
</dbReference>
<keyword evidence="1" id="KW-0812">Transmembrane</keyword>
<name>A0A5B9ED81_9BACT</name>
<dbReference type="Gene3D" id="1.25.10.10">
    <property type="entry name" value="Leucine-rich Repeat Variant"/>
    <property type="match status" value="2"/>
</dbReference>
<feature type="transmembrane region" description="Helical" evidence="1">
    <location>
        <begin position="63"/>
        <end position="83"/>
    </location>
</feature>
<sequence>MCVDTVNGSTTSLKEHVNLCFAKAVNSSDYSIQPSSRTLQNSSRCKRRKNNMKAYTSRLRRSLHLLAWVGGLIVLFLCLHAVAPAEMRRSAEDATPEPPKATPSQINTDAWTLLDKEASEKKTETLVIVVAALGDLGGEPKAQKMLLEAIDSPDLDVRIAAIAAMGQTKNSMFVPTLRKLLDDPKPQIAFASATTLWSMGDHSGQDLLFAVVEGERKGNAGMLGGAMHQASKDMHSPAEIAKMTAPFVLGPFGIGIAAYNYMHKAGGDSPRVIATELIAQNKSPEVRKELIDALDDKDQEVRLTAARMLGDFQDPGLAENLIPLFLDSKPAVRITAAAAAIRLTSVRSSAPIVPKHKSKTIKPSSKP</sequence>
<gene>
    <name evidence="2" type="ORF">FTW19_12125</name>
</gene>
<reference evidence="2 3" key="1">
    <citation type="submission" date="2019-08" db="EMBL/GenBank/DDBJ databases">
        <title>Complete genome sequence of Terriglobus albidus strain ORNL.</title>
        <authorList>
            <person name="Podar M."/>
        </authorList>
    </citation>
    <scope>NUCLEOTIDE SEQUENCE [LARGE SCALE GENOMIC DNA]</scope>
    <source>
        <strain evidence="2 3">ORNL</strain>
    </source>
</reference>
<evidence type="ECO:0000256" key="1">
    <source>
        <dbReference type="SAM" id="Phobius"/>
    </source>
</evidence>
<dbReference type="Proteomes" id="UP000321820">
    <property type="component" value="Chromosome"/>
</dbReference>
<dbReference type="InterPro" id="IPR011989">
    <property type="entry name" value="ARM-like"/>
</dbReference>
<dbReference type="EMBL" id="CP042806">
    <property type="protein sequence ID" value="QEE28680.1"/>
    <property type="molecule type" value="Genomic_DNA"/>
</dbReference>